<dbReference type="GO" id="GO:0016765">
    <property type="term" value="F:transferase activity, transferring alkyl or aryl (other than methyl) groups"/>
    <property type="evidence" value="ECO:0007669"/>
    <property type="project" value="UniProtKB-UniRule"/>
</dbReference>
<organism evidence="4 5">
    <name type="scientific">Alloalcanivorax xenomutans</name>
    <dbReference type="NCBI Taxonomy" id="1094342"/>
    <lineage>
        <taxon>Bacteria</taxon>
        <taxon>Pseudomonadati</taxon>
        <taxon>Pseudomonadota</taxon>
        <taxon>Gammaproteobacteria</taxon>
        <taxon>Oceanospirillales</taxon>
        <taxon>Alcanivoracaceae</taxon>
        <taxon>Alloalcanivorax</taxon>
    </lineage>
</organism>
<evidence type="ECO:0000259" key="3">
    <source>
        <dbReference type="PROSITE" id="PS50206"/>
    </source>
</evidence>
<evidence type="ECO:0000313" key="4">
    <source>
        <dbReference type="EMBL" id="MCE7510906.1"/>
    </source>
</evidence>
<dbReference type="HAMAP" id="MF_01622">
    <property type="entry name" value="tRNA_sel_U_synth"/>
    <property type="match status" value="1"/>
</dbReference>
<comment type="similarity">
    <text evidence="2">Belongs to the SelU family.</text>
</comment>
<dbReference type="AlphaFoldDB" id="A0A9Q3W8H3"/>
<evidence type="ECO:0000313" key="5">
    <source>
        <dbReference type="Proteomes" id="UP001107961"/>
    </source>
</evidence>
<reference evidence="4" key="1">
    <citation type="submission" date="2022-01" db="EMBL/GenBank/DDBJ databases">
        <authorList>
            <person name="Karlyshev A.V."/>
            <person name="Jaspars M."/>
        </authorList>
    </citation>
    <scope>NUCLEOTIDE SEQUENCE</scope>
    <source>
        <strain evidence="4">AGSA3-2</strain>
    </source>
</reference>
<evidence type="ECO:0000256" key="1">
    <source>
        <dbReference type="ARBA" id="ARBA00023266"/>
    </source>
</evidence>
<dbReference type="Gene3D" id="3.40.250.10">
    <property type="entry name" value="Rhodanese-like domain"/>
    <property type="match status" value="1"/>
</dbReference>
<gene>
    <name evidence="4" type="primary">mnmH</name>
    <name evidence="2" type="synonym">selU</name>
    <name evidence="4" type="ORF">LZG35_19900</name>
</gene>
<comment type="catalytic activity">
    <reaction evidence="2">
        <text>5-methylaminomethyl-2-thiouridine(34) in tRNA + selenophosphate + (2E)-geranyl diphosphate + H2O + H(+) = 5-methylaminomethyl-2-selenouridine(34) in tRNA + (2E)-thiogeraniol + phosphate + diphosphate</text>
        <dbReference type="Rhea" id="RHEA:42716"/>
        <dbReference type="Rhea" id="RHEA-COMP:10195"/>
        <dbReference type="Rhea" id="RHEA-COMP:10196"/>
        <dbReference type="ChEBI" id="CHEBI:15377"/>
        <dbReference type="ChEBI" id="CHEBI:15378"/>
        <dbReference type="ChEBI" id="CHEBI:16144"/>
        <dbReference type="ChEBI" id="CHEBI:33019"/>
        <dbReference type="ChEBI" id="CHEBI:43474"/>
        <dbReference type="ChEBI" id="CHEBI:58057"/>
        <dbReference type="ChEBI" id="CHEBI:74455"/>
        <dbReference type="ChEBI" id="CHEBI:82743"/>
        <dbReference type="ChEBI" id="CHEBI:143703"/>
        <dbReference type="EC" id="2.9.1.3"/>
    </reaction>
</comment>
<feature type="active site" description="S-selanylcysteine intermediate" evidence="2">
    <location>
        <position position="96"/>
    </location>
</feature>
<dbReference type="PROSITE" id="PS50206">
    <property type="entry name" value="RHODANESE_3"/>
    <property type="match status" value="1"/>
</dbReference>
<dbReference type="GO" id="GO:0043828">
    <property type="term" value="F:tRNA 2-selenouridine synthase activity"/>
    <property type="evidence" value="ECO:0007669"/>
    <property type="project" value="UniProtKB-EC"/>
</dbReference>
<comment type="catalytic activity">
    <reaction evidence="2">
        <text>5-methylaminomethyl-S-(2E)-geranyl-thiouridine(34) in tRNA + selenophosphate + H(+) = 5-methylaminomethyl-2-(Se-phospho)selenouridine(34) in tRNA + (2E)-thiogeraniol</text>
        <dbReference type="Rhea" id="RHEA:60172"/>
        <dbReference type="Rhea" id="RHEA-COMP:14654"/>
        <dbReference type="Rhea" id="RHEA-COMP:15523"/>
        <dbReference type="ChEBI" id="CHEBI:15378"/>
        <dbReference type="ChEBI" id="CHEBI:16144"/>
        <dbReference type="ChEBI" id="CHEBI:140632"/>
        <dbReference type="ChEBI" id="CHEBI:143702"/>
        <dbReference type="ChEBI" id="CHEBI:143703"/>
    </reaction>
</comment>
<dbReference type="Pfam" id="PF26341">
    <property type="entry name" value="AAA_SelU"/>
    <property type="match status" value="1"/>
</dbReference>
<dbReference type="SUPFAM" id="SSF52821">
    <property type="entry name" value="Rhodanese/Cell cycle control phosphatase"/>
    <property type="match status" value="1"/>
</dbReference>
<dbReference type="InterPro" id="IPR017582">
    <property type="entry name" value="SelU"/>
</dbReference>
<dbReference type="NCBIfam" id="TIGR03167">
    <property type="entry name" value="tRNA_sel_U_synt"/>
    <property type="match status" value="1"/>
</dbReference>
<dbReference type="PANTHER" id="PTHR30401:SF0">
    <property type="entry name" value="TRNA 2-SELENOURIDINE SYNTHASE"/>
    <property type="match status" value="1"/>
</dbReference>
<dbReference type="NCBIfam" id="NF008750">
    <property type="entry name" value="PRK11784.1-2"/>
    <property type="match status" value="1"/>
</dbReference>
<keyword evidence="2 4" id="KW-0808">Transferase</keyword>
<dbReference type="PANTHER" id="PTHR30401">
    <property type="entry name" value="TRNA 2-SELENOURIDINE SYNTHASE"/>
    <property type="match status" value="1"/>
</dbReference>
<dbReference type="EMBL" id="JAJVKT010000033">
    <property type="protein sequence ID" value="MCE7510906.1"/>
    <property type="molecule type" value="Genomic_DNA"/>
</dbReference>
<comment type="caution">
    <text evidence="4">The sequence shown here is derived from an EMBL/GenBank/DDBJ whole genome shotgun (WGS) entry which is preliminary data.</text>
</comment>
<dbReference type="Proteomes" id="UP001107961">
    <property type="component" value="Unassembled WGS sequence"/>
</dbReference>
<accession>A0A9Q3W8H3</accession>
<dbReference type="EC" id="2.9.1.3" evidence="2"/>
<comment type="catalytic activity">
    <reaction evidence="2">
        <text>5-methylaminomethyl-2-thiouridine(34) in tRNA + (2E)-geranyl diphosphate = 5-methylaminomethyl-S-(2E)-geranyl-thiouridine(34) in tRNA + diphosphate</text>
        <dbReference type="Rhea" id="RHEA:14085"/>
        <dbReference type="Rhea" id="RHEA-COMP:10195"/>
        <dbReference type="Rhea" id="RHEA-COMP:14654"/>
        <dbReference type="ChEBI" id="CHEBI:33019"/>
        <dbReference type="ChEBI" id="CHEBI:58057"/>
        <dbReference type="ChEBI" id="CHEBI:74455"/>
        <dbReference type="ChEBI" id="CHEBI:140632"/>
    </reaction>
</comment>
<dbReference type="InterPro" id="IPR058840">
    <property type="entry name" value="AAA_SelU"/>
</dbReference>
<dbReference type="SMART" id="SM00450">
    <property type="entry name" value="RHOD"/>
    <property type="match status" value="1"/>
</dbReference>
<dbReference type="NCBIfam" id="NF008751">
    <property type="entry name" value="PRK11784.1-3"/>
    <property type="match status" value="1"/>
</dbReference>
<dbReference type="SUPFAM" id="SSF52540">
    <property type="entry name" value="P-loop containing nucleoside triphosphate hydrolases"/>
    <property type="match status" value="1"/>
</dbReference>
<protein>
    <recommendedName>
        <fullName evidence="2">tRNA 2-selenouridine synthase</fullName>
        <ecNumber evidence="2">2.9.1.3</ecNumber>
    </recommendedName>
</protein>
<feature type="domain" description="Rhodanese" evidence="3">
    <location>
        <begin position="13"/>
        <end position="136"/>
    </location>
</feature>
<keyword evidence="5" id="KW-1185">Reference proteome</keyword>
<sequence length="374" mass="43344">MTRDDTNDYAALFLNDTPLLDVRAPVEFARGAFPHATNLPLIDDQERHLIGLRYKQQGQQAAIDLGNELVRGEVKERRLRAWHDWWRAHPNGYLYCFRGGLRSRTTQDWLRQAGIDAPLVTRGYKALRRFLLEHLEQHVLQGPLWVLTGRTGCGKTRVLHQLHRAVDLEGLAHHRGSAFGRRPGGQPAQIDFENALAIRLLKLGDQAPVLVEDEGRLIGRCALPLCLNQRLRSMPRIDIEEPLESRVDVILEDYVLTPLREFLDGHDEEQAHGLFAEHLLGALDRIRKRLGGARHQTLREIMIRALEQQRRGDGGDEHRHWIRALLSDYYDPMYDYMLRHRQGPVYFRGNRDHVIATLQEWEREEQARPEGRSR</sequence>
<keyword evidence="1 2" id="KW-0711">Selenium</keyword>
<dbReference type="KEGG" id="axe:P40_06745"/>
<dbReference type="RefSeq" id="WP_080530663.1">
    <property type="nucleotide sequence ID" value="NZ_CBDDTQ010000001.1"/>
</dbReference>
<dbReference type="InterPro" id="IPR027417">
    <property type="entry name" value="P-loop_NTPase"/>
</dbReference>
<evidence type="ECO:0000256" key="2">
    <source>
        <dbReference type="HAMAP-Rule" id="MF_01622"/>
    </source>
</evidence>
<proteinExistence type="inferred from homology"/>
<comment type="catalytic activity">
    <reaction evidence="2">
        <text>5-methylaminomethyl-2-(Se-phospho)selenouridine(34) in tRNA + H2O = 5-methylaminomethyl-2-selenouridine(34) in tRNA + phosphate</text>
        <dbReference type="Rhea" id="RHEA:60176"/>
        <dbReference type="Rhea" id="RHEA-COMP:10196"/>
        <dbReference type="Rhea" id="RHEA-COMP:15523"/>
        <dbReference type="ChEBI" id="CHEBI:15377"/>
        <dbReference type="ChEBI" id="CHEBI:43474"/>
        <dbReference type="ChEBI" id="CHEBI:82743"/>
        <dbReference type="ChEBI" id="CHEBI:143702"/>
    </reaction>
</comment>
<comment type="subunit">
    <text evidence="2">Monomer.</text>
</comment>
<name>A0A9Q3W8H3_9GAMM</name>
<dbReference type="InterPro" id="IPR001763">
    <property type="entry name" value="Rhodanese-like_dom"/>
</dbReference>
<dbReference type="GO" id="GO:0002098">
    <property type="term" value="P:tRNA wobble uridine modification"/>
    <property type="evidence" value="ECO:0007669"/>
    <property type="project" value="UniProtKB-UniRule"/>
</dbReference>
<comment type="function">
    <text evidence="2">Involved in the post-transcriptional modification of the uridine at the wobble position (U34) of tRNA(Lys), tRNA(Glu) and tRNA(Gln). Catalyzes the conversion of 2-thiouridine (S2U-RNA) to 2-selenouridine (Se2U-RNA). Acts in a two-step process involving geranylation of 2-thiouridine (S2U) to S-geranyl-2-thiouridine (geS2U) and subsequent selenation of the latter derivative to 2-selenouridine (Se2U) in the tRNA chain.</text>
</comment>
<dbReference type="InterPro" id="IPR036873">
    <property type="entry name" value="Rhodanese-like_dom_sf"/>
</dbReference>